<dbReference type="PATRIC" id="fig|1068978.7.peg.4555"/>
<dbReference type="EMBL" id="CP009110">
    <property type="protein sequence ID" value="AIJ24344.1"/>
    <property type="molecule type" value="Genomic_DNA"/>
</dbReference>
<dbReference type="HOGENOM" id="CLU_197519_0_0_11"/>
<evidence type="ECO:0000313" key="1">
    <source>
        <dbReference type="EMBL" id="AIJ24344.1"/>
    </source>
</evidence>
<protein>
    <submittedName>
        <fullName evidence="1">Uncharacterized protein</fullName>
    </submittedName>
</protein>
<sequence>MATVHEVRLRHESDLMSIPEVVAVGDAEDEENPVIKVFVTQPPRDTGVIPDRLEGYPVEIIVAGTITAQN</sequence>
<dbReference type="Proteomes" id="UP000062973">
    <property type="component" value="Chromosome"/>
</dbReference>
<gene>
    <name evidence="1" type="ORF">AMETH_4252</name>
</gene>
<dbReference type="AlphaFoldDB" id="A0A076MUB1"/>
<organism evidence="1 2">
    <name type="scientific">Amycolatopsis methanolica 239</name>
    <dbReference type="NCBI Taxonomy" id="1068978"/>
    <lineage>
        <taxon>Bacteria</taxon>
        <taxon>Bacillati</taxon>
        <taxon>Actinomycetota</taxon>
        <taxon>Actinomycetes</taxon>
        <taxon>Pseudonocardiales</taxon>
        <taxon>Pseudonocardiaceae</taxon>
        <taxon>Amycolatopsis</taxon>
        <taxon>Amycolatopsis methanolica group</taxon>
    </lineage>
</organism>
<dbReference type="KEGG" id="amq:AMETH_4252"/>
<proteinExistence type="predicted"/>
<accession>A0A076MUB1</accession>
<dbReference type="OrthoDB" id="4250751at2"/>
<dbReference type="STRING" id="1068978.AMETH_4252"/>
<name>A0A076MUB1_AMYME</name>
<evidence type="ECO:0000313" key="2">
    <source>
        <dbReference type="Proteomes" id="UP000062973"/>
    </source>
</evidence>
<keyword evidence="2" id="KW-1185">Reference proteome</keyword>
<dbReference type="RefSeq" id="WP_017983180.1">
    <property type="nucleotide sequence ID" value="NZ_AQUL01000001.1"/>
</dbReference>
<reference evidence="1 2" key="1">
    <citation type="submission" date="2014-07" db="EMBL/GenBank/DDBJ databases">
        <title>Whole Genome Sequence of the Amycolatopsis methanolica 239.</title>
        <authorList>
            <person name="Tang B."/>
        </authorList>
    </citation>
    <scope>NUCLEOTIDE SEQUENCE [LARGE SCALE GENOMIC DNA]</scope>
    <source>
        <strain evidence="1 2">239</strain>
    </source>
</reference>